<dbReference type="Proteomes" id="UP000037151">
    <property type="component" value="Unassembled WGS sequence"/>
</dbReference>
<organism evidence="1 2">
    <name type="scientific">Streptomyces acidiscabies</name>
    <dbReference type="NCBI Taxonomy" id="42234"/>
    <lineage>
        <taxon>Bacteria</taxon>
        <taxon>Bacillati</taxon>
        <taxon>Actinomycetota</taxon>
        <taxon>Actinomycetes</taxon>
        <taxon>Kitasatosporales</taxon>
        <taxon>Streptomycetaceae</taxon>
        <taxon>Streptomyces</taxon>
    </lineage>
</organism>
<protein>
    <submittedName>
        <fullName evidence="1">Uncharacterized protein</fullName>
    </submittedName>
</protein>
<proteinExistence type="predicted"/>
<evidence type="ECO:0000313" key="2">
    <source>
        <dbReference type="Proteomes" id="UP000037151"/>
    </source>
</evidence>
<name>A0A0L0K1U5_9ACTN</name>
<evidence type="ECO:0000313" key="1">
    <source>
        <dbReference type="EMBL" id="KND31560.1"/>
    </source>
</evidence>
<comment type="caution">
    <text evidence="1">The sequence shown here is derived from an EMBL/GenBank/DDBJ whole genome shotgun (WGS) entry which is preliminary data.</text>
</comment>
<sequence>MTIWEHADVWNTRFFLEKRDCPAHCSFAQPIRGVACFIREIDDGASEMVSARSALFAAKLISNFSFYVGTAPGKHRHEDGVVVYGPEPQVLVEMFCDFVEREAILDVLVVGKER</sequence>
<accession>A0A0L0K1U5</accession>
<dbReference type="EMBL" id="JPPY01000147">
    <property type="protein sequence ID" value="KND31560.1"/>
    <property type="molecule type" value="Genomic_DNA"/>
</dbReference>
<reference evidence="2" key="1">
    <citation type="submission" date="2014-07" db="EMBL/GenBank/DDBJ databases">
        <title>Genome sequencing of plant-pathogenic Streptomyces species.</title>
        <authorList>
            <person name="Harrison J."/>
            <person name="Sapp M."/>
            <person name="Thwaites R."/>
            <person name="Studholme D.J."/>
        </authorList>
    </citation>
    <scope>NUCLEOTIDE SEQUENCE [LARGE SCALE GENOMIC DNA]</scope>
    <source>
        <strain evidence="2">NCPPB 4445</strain>
    </source>
</reference>
<dbReference type="AlphaFoldDB" id="A0A0L0K1U5"/>
<gene>
    <name evidence="1" type="ORF">IQ63_25940</name>
</gene>